<dbReference type="EMBL" id="LNYG01000013">
    <property type="protein sequence ID" value="KTD07505.1"/>
    <property type="molecule type" value="Genomic_DNA"/>
</dbReference>
<keyword evidence="1" id="KW-1133">Transmembrane helix</keyword>
<dbReference type="RefSeq" id="WP_058449617.1">
    <property type="nucleotide sequence ID" value="NZ_CAAAJF010000008.1"/>
</dbReference>
<evidence type="ECO:0000256" key="1">
    <source>
        <dbReference type="SAM" id="Phobius"/>
    </source>
</evidence>
<sequence>MGYRITHNGKKILHILLFLHLYTGCVWGITQIFATTLSSQSINIYLKLAPNNDILKLIKKFNNYLSEKTIFSQYHLTPFLDNHPLHLTLYLTNFTPEHLPQISRCVQRIANHTKPLVIKSNKIEASSSMYIMLLIHNTKSLQALSNKVVTQLMAFRDKKTCIPPWVKNNKRKVQAFLRFGSPNVFANFSPHFSIFAANYLTPRNSEKLQEILISFINEFNKIQTIVDAKAIAIGIGLADAQGQILHELYEFPLNG</sequence>
<comment type="caution">
    <text evidence="2">The sequence shown here is derived from an EMBL/GenBank/DDBJ whole genome shotgun (WGS) entry which is preliminary data.</text>
</comment>
<dbReference type="Gene3D" id="3.90.1140.10">
    <property type="entry name" value="Cyclic phosphodiesterase"/>
    <property type="match status" value="1"/>
</dbReference>
<dbReference type="SUPFAM" id="SSF55144">
    <property type="entry name" value="LigT-like"/>
    <property type="match status" value="1"/>
</dbReference>
<dbReference type="Pfam" id="PF13563">
    <property type="entry name" value="2_5_RNA_ligase2"/>
    <property type="match status" value="1"/>
</dbReference>
<evidence type="ECO:0000313" key="2">
    <source>
        <dbReference type="EMBL" id="KTD07505.1"/>
    </source>
</evidence>
<name>A0A0W0UHX8_9GAMM</name>
<keyword evidence="1" id="KW-0812">Transmembrane</keyword>
<feature type="transmembrane region" description="Helical" evidence="1">
    <location>
        <begin position="12"/>
        <end position="34"/>
    </location>
</feature>
<dbReference type="Proteomes" id="UP000054715">
    <property type="component" value="Unassembled WGS sequence"/>
</dbReference>
<dbReference type="InterPro" id="IPR009097">
    <property type="entry name" value="Cyclic_Pdiesterase"/>
</dbReference>
<dbReference type="PATRIC" id="fig|455.5.peg.1792"/>
<evidence type="ECO:0000313" key="3">
    <source>
        <dbReference type="Proteomes" id="UP000054715"/>
    </source>
</evidence>
<protein>
    <submittedName>
        <fullName evidence="2">Uncharacterized protein</fullName>
    </submittedName>
</protein>
<proteinExistence type="predicted"/>
<reference evidence="2 3" key="1">
    <citation type="submission" date="2015-11" db="EMBL/GenBank/DDBJ databases">
        <title>Genomic analysis of 38 Legionella species identifies large and diverse effector repertoires.</title>
        <authorList>
            <person name="Burstein D."/>
            <person name="Amaro F."/>
            <person name="Zusman T."/>
            <person name="Lifshitz Z."/>
            <person name="Cohen O."/>
            <person name="Gilbert J.A."/>
            <person name="Pupko T."/>
            <person name="Shuman H.A."/>
            <person name="Segal G."/>
        </authorList>
    </citation>
    <scope>NUCLEOTIDE SEQUENCE [LARGE SCALE GENOMIC DNA]</scope>
    <source>
        <strain evidence="2 3">JA-26-G1-E2</strain>
    </source>
</reference>
<gene>
    <name evidence="2" type="ORF">Ljam_1700</name>
</gene>
<keyword evidence="1" id="KW-0472">Membrane</keyword>
<dbReference type="AlphaFoldDB" id="A0A0W0UHX8"/>
<organism evidence="2 3">
    <name type="scientific">Legionella jamestowniensis</name>
    <dbReference type="NCBI Taxonomy" id="455"/>
    <lineage>
        <taxon>Bacteria</taxon>
        <taxon>Pseudomonadati</taxon>
        <taxon>Pseudomonadota</taxon>
        <taxon>Gammaproteobacteria</taxon>
        <taxon>Legionellales</taxon>
        <taxon>Legionellaceae</taxon>
        <taxon>Legionella</taxon>
    </lineage>
</organism>
<accession>A0A0W0UHX8</accession>